<feature type="non-terminal residue" evidence="2">
    <location>
        <position position="372"/>
    </location>
</feature>
<evidence type="ECO:0000256" key="1">
    <source>
        <dbReference type="SAM" id="MobiDB-lite"/>
    </source>
</evidence>
<dbReference type="AlphaFoldDB" id="A0A9K3D849"/>
<feature type="compositionally biased region" description="Gly residues" evidence="1">
    <location>
        <begin position="332"/>
        <end position="342"/>
    </location>
</feature>
<keyword evidence="3" id="KW-1185">Reference proteome</keyword>
<feature type="compositionally biased region" description="Basic and acidic residues" evidence="1">
    <location>
        <begin position="233"/>
        <end position="265"/>
    </location>
</feature>
<feature type="compositionally biased region" description="Basic and acidic residues" evidence="1">
    <location>
        <begin position="24"/>
        <end position="41"/>
    </location>
</feature>
<feature type="region of interest" description="Disordered" evidence="1">
    <location>
        <begin position="22"/>
        <end position="58"/>
    </location>
</feature>
<dbReference type="EMBL" id="BDIP01005014">
    <property type="protein sequence ID" value="GIQ89410.1"/>
    <property type="molecule type" value="Genomic_DNA"/>
</dbReference>
<evidence type="ECO:0000313" key="2">
    <source>
        <dbReference type="EMBL" id="GIQ89410.1"/>
    </source>
</evidence>
<organism evidence="2 3">
    <name type="scientific">Kipferlia bialata</name>
    <dbReference type="NCBI Taxonomy" id="797122"/>
    <lineage>
        <taxon>Eukaryota</taxon>
        <taxon>Metamonada</taxon>
        <taxon>Carpediemonas-like organisms</taxon>
        <taxon>Kipferlia</taxon>
    </lineage>
</organism>
<evidence type="ECO:0000313" key="3">
    <source>
        <dbReference type="Proteomes" id="UP000265618"/>
    </source>
</evidence>
<accession>A0A9K3D849</accession>
<reference evidence="2 3" key="1">
    <citation type="journal article" date="2018" name="PLoS ONE">
        <title>The draft genome of Kipferlia bialata reveals reductive genome evolution in fornicate parasites.</title>
        <authorList>
            <person name="Tanifuji G."/>
            <person name="Takabayashi S."/>
            <person name="Kume K."/>
            <person name="Takagi M."/>
            <person name="Nakayama T."/>
            <person name="Kamikawa R."/>
            <person name="Inagaki Y."/>
            <person name="Hashimoto T."/>
        </authorList>
    </citation>
    <scope>NUCLEOTIDE SEQUENCE [LARGE SCALE GENOMIC DNA]</scope>
    <source>
        <strain evidence="2">NY0173</strain>
    </source>
</reference>
<feature type="region of interest" description="Disordered" evidence="1">
    <location>
        <begin position="106"/>
        <end position="129"/>
    </location>
</feature>
<dbReference type="Proteomes" id="UP000265618">
    <property type="component" value="Unassembled WGS sequence"/>
</dbReference>
<name>A0A9K3D849_9EUKA</name>
<feature type="region of interest" description="Disordered" evidence="1">
    <location>
        <begin position="233"/>
        <end position="372"/>
    </location>
</feature>
<sequence>AVPSSLVKIRAVDRVLDAVTEGVEAERERERERAATADAKRGGRRGRGSNAPNERERGREMCEEWVLTALWGVVCGYVPSTTVAREARAAIYAVMPHIIHTWERDRGHERMEERQRERQRQRQRQTPTDALLSECHGYGSAHPARAIPHPWLSMRRYDLSPPLSAASPALSEILSLSSVVRSVAPPLGTTPLHMPPPPPIAQAVAASEVRARSLARQALRECVGGVGTGLSERVHTREQDVSALRERERREAEAAEARMQRERESSGAYKASLDQQVEGMHQEREREREREAQAEGTVSAVPQSPLPGGVQASTEEVAAARAALEDRLETEYGGGIDSGRGRGSPPPPAPHPLSQSYQAPPATTGERSDGEE</sequence>
<proteinExistence type="predicted"/>
<protein>
    <submittedName>
        <fullName evidence="2">Uncharacterized protein</fullName>
    </submittedName>
</protein>
<comment type="caution">
    <text evidence="2">The sequence shown here is derived from an EMBL/GenBank/DDBJ whole genome shotgun (WGS) entry which is preliminary data.</text>
</comment>
<feature type="compositionally biased region" description="Basic and acidic residues" evidence="1">
    <location>
        <begin position="280"/>
        <end position="293"/>
    </location>
</feature>
<gene>
    <name evidence="2" type="ORF">KIPB_011869</name>
</gene>
<feature type="compositionally biased region" description="Basic and acidic residues" evidence="1">
    <location>
        <begin position="106"/>
        <end position="120"/>
    </location>
</feature>